<dbReference type="SMART" id="SM00671">
    <property type="entry name" value="SEL1"/>
    <property type="match status" value="8"/>
</dbReference>
<dbReference type="PROSITE" id="PS50280">
    <property type="entry name" value="SET"/>
    <property type="match status" value="1"/>
</dbReference>
<dbReference type="InterPro" id="IPR011990">
    <property type="entry name" value="TPR-like_helical_dom_sf"/>
</dbReference>
<evidence type="ECO:0000313" key="4">
    <source>
        <dbReference type="EMBL" id="CAL1140416.1"/>
    </source>
</evidence>
<evidence type="ECO:0000259" key="2">
    <source>
        <dbReference type="PROSITE" id="PS50280"/>
    </source>
</evidence>
<dbReference type="InterPro" id="IPR001214">
    <property type="entry name" value="SET_dom"/>
</dbReference>
<dbReference type="InterPro" id="IPR050767">
    <property type="entry name" value="Sel1_AlgK"/>
</dbReference>
<dbReference type="InterPro" id="IPR046341">
    <property type="entry name" value="SET_dom_sf"/>
</dbReference>
<dbReference type="EMBL" id="CAMXCT020001127">
    <property type="protein sequence ID" value="CAL1140416.1"/>
    <property type="molecule type" value="Genomic_DNA"/>
</dbReference>
<dbReference type="Pfam" id="PF08238">
    <property type="entry name" value="Sel1"/>
    <property type="match status" value="8"/>
</dbReference>
<gene>
    <name evidence="3" type="ORF">C1SCF055_LOCUS14346</name>
</gene>
<dbReference type="EMBL" id="CAMXCT030001127">
    <property type="protein sequence ID" value="CAL4774353.1"/>
    <property type="molecule type" value="Genomic_DNA"/>
</dbReference>
<dbReference type="EMBL" id="CAMXCT010001127">
    <property type="protein sequence ID" value="CAI3987041.1"/>
    <property type="molecule type" value="Genomic_DNA"/>
</dbReference>
<evidence type="ECO:0000256" key="1">
    <source>
        <dbReference type="ARBA" id="ARBA00038101"/>
    </source>
</evidence>
<proteinExistence type="inferred from homology"/>
<accession>A0A9P1CB45</accession>
<comment type="similarity">
    <text evidence="1">Belongs to the sel-1 family.</text>
</comment>
<protein>
    <recommendedName>
        <fullName evidence="2">SET domain-containing protein</fullName>
    </recommendedName>
</protein>
<dbReference type="OrthoDB" id="447329at2759"/>
<dbReference type="InterPro" id="IPR006597">
    <property type="entry name" value="Sel1-like"/>
</dbReference>
<reference evidence="3" key="1">
    <citation type="submission" date="2022-10" db="EMBL/GenBank/DDBJ databases">
        <authorList>
            <person name="Chen Y."/>
            <person name="Dougan E. K."/>
            <person name="Chan C."/>
            <person name="Rhodes N."/>
            <person name="Thang M."/>
        </authorList>
    </citation>
    <scope>NUCLEOTIDE SEQUENCE</scope>
</reference>
<dbReference type="SUPFAM" id="SSF82199">
    <property type="entry name" value="SET domain"/>
    <property type="match status" value="1"/>
</dbReference>
<organism evidence="3">
    <name type="scientific">Cladocopium goreaui</name>
    <dbReference type="NCBI Taxonomy" id="2562237"/>
    <lineage>
        <taxon>Eukaryota</taxon>
        <taxon>Sar</taxon>
        <taxon>Alveolata</taxon>
        <taxon>Dinophyceae</taxon>
        <taxon>Suessiales</taxon>
        <taxon>Symbiodiniaceae</taxon>
        <taxon>Cladocopium</taxon>
    </lineage>
</organism>
<dbReference type="PANTHER" id="PTHR11102">
    <property type="entry name" value="SEL-1-LIKE PROTEIN"/>
    <property type="match status" value="1"/>
</dbReference>
<feature type="non-terminal residue" evidence="3">
    <location>
        <position position="628"/>
    </location>
</feature>
<sequence length="628" mass="68310">ASVATSYGILLAISAADSSRCPLWMAQSTLPNAGSGVFSHQPTQNRSVVLQLPARLAELSQLSSYVFGMQSDGEAMSQVMLGVGSLVNHGASNQQVNCDLQLDYQGFGILRARREITPGEELFISYGSSEWFTDRGLVSQPVQTPVDRQAGGHCLSHLQPDPSSLALLAASQIVAEEHLRTPAFLIASDVAHESMLPYALVVEEVMILPLWPGRLAKEDKQHPANVRLEVLADGLPVHLANVKAHDVCDSTGTRIDVVMTALRDISKGERLIAADCAEGCLFPSGWATNLTERRQQAAEAGDVRAQFQLAQRWRQGVPSADMANSTEALTWYLQAAKQNHTQAMLQLGALLHDGDSLHPGNASSAFDWYLAAAQRGSATGQFLVGLAYSNGDGVAKNISKASKWLSLAASQGSSNFAKASKAMYNLAIFYREGLGVARDVEKAFYWCRKAAEQGDHDKAMYNLATAYSRGDGTYVDFEEAANWYQRAADMGHTMAQYNLGYSYLVGQGRQTNATLAAQWFRRAAEGNSSNGQFMMGLLHSQGRGVAADPEMAVQWYRRAAEQDQGQAQYKLAAALEAGHGVPSDQAEADYWYAKAAVHGYRRSHLSSLWHFVRGIFSTFSRTSRGKEL</sequence>
<evidence type="ECO:0000313" key="3">
    <source>
        <dbReference type="EMBL" id="CAI3987041.1"/>
    </source>
</evidence>
<comment type="caution">
    <text evidence="3">The sequence shown here is derived from an EMBL/GenBank/DDBJ whole genome shotgun (WGS) entry which is preliminary data.</text>
</comment>
<dbReference type="Pfam" id="PF00856">
    <property type="entry name" value="SET"/>
    <property type="match status" value="1"/>
</dbReference>
<dbReference type="SUPFAM" id="SSF81901">
    <property type="entry name" value="HCP-like"/>
    <property type="match status" value="1"/>
</dbReference>
<dbReference type="Gene3D" id="2.170.270.10">
    <property type="entry name" value="SET domain"/>
    <property type="match status" value="1"/>
</dbReference>
<dbReference type="Gene3D" id="1.25.40.10">
    <property type="entry name" value="Tetratricopeptide repeat domain"/>
    <property type="match status" value="2"/>
</dbReference>
<name>A0A9P1CB45_9DINO</name>
<keyword evidence="5" id="KW-1185">Reference proteome</keyword>
<reference evidence="4" key="2">
    <citation type="submission" date="2024-04" db="EMBL/GenBank/DDBJ databases">
        <authorList>
            <person name="Chen Y."/>
            <person name="Shah S."/>
            <person name="Dougan E. K."/>
            <person name="Thang M."/>
            <person name="Chan C."/>
        </authorList>
    </citation>
    <scope>NUCLEOTIDE SEQUENCE [LARGE SCALE GENOMIC DNA]</scope>
</reference>
<dbReference type="Proteomes" id="UP001152797">
    <property type="component" value="Unassembled WGS sequence"/>
</dbReference>
<evidence type="ECO:0000313" key="5">
    <source>
        <dbReference type="Proteomes" id="UP001152797"/>
    </source>
</evidence>
<feature type="domain" description="SET" evidence="2">
    <location>
        <begin position="21"/>
        <end position="127"/>
    </location>
</feature>
<dbReference type="AlphaFoldDB" id="A0A9P1CB45"/>
<dbReference type="PANTHER" id="PTHR11102:SF160">
    <property type="entry name" value="ERAD-ASSOCIATED E3 UBIQUITIN-PROTEIN LIGASE COMPONENT HRD3"/>
    <property type="match status" value="1"/>
</dbReference>